<keyword evidence="1" id="KW-0418">Kinase</keyword>
<dbReference type="OrthoDB" id="992209at2759"/>
<accession>A0A2Z7C9R3</accession>
<dbReference type="Proteomes" id="UP000250235">
    <property type="component" value="Unassembled WGS sequence"/>
</dbReference>
<keyword evidence="1" id="KW-0808">Transferase</keyword>
<name>A0A2Z7C9R3_9LAMI</name>
<gene>
    <name evidence="1" type="ORF">F511_09282</name>
</gene>
<keyword evidence="2" id="KW-1185">Reference proteome</keyword>
<dbReference type="GO" id="GO:0016301">
    <property type="term" value="F:kinase activity"/>
    <property type="evidence" value="ECO:0007669"/>
    <property type="project" value="UniProtKB-KW"/>
</dbReference>
<protein>
    <submittedName>
        <fullName evidence="1">Putative serine/threonine-protein kinase</fullName>
    </submittedName>
</protein>
<evidence type="ECO:0000313" key="1">
    <source>
        <dbReference type="EMBL" id="KZV43299.1"/>
    </source>
</evidence>
<evidence type="ECO:0000313" key="2">
    <source>
        <dbReference type="Proteomes" id="UP000250235"/>
    </source>
</evidence>
<reference evidence="1 2" key="1">
    <citation type="journal article" date="2015" name="Proc. Natl. Acad. Sci. U.S.A.">
        <title>The resurrection genome of Boea hygrometrica: A blueprint for survival of dehydration.</title>
        <authorList>
            <person name="Xiao L."/>
            <person name="Yang G."/>
            <person name="Zhang L."/>
            <person name="Yang X."/>
            <person name="Zhao S."/>
            <person name="Ji Z."/>
            <person name="Zhou Q."/>
            <person name="Hu M."/>
            <person name="Wang Y."/>
            <person name="Chen M."/>
            <person name="Xu Y."/>
            <person name="Jin H."/>
            <person name="Xiao X."/>
            <person name="Hu G."/>
            <person name="Bao F."/>
            <person name="Hu Y."/>
            <person name="Wan P."/>
            <person name="Li L."/>
            <person name="Deng X."/>
            <person name="Kuang T."/>
            <person name="Xiang C."/>
            <person name="Zhu J.K."/>
            <person name="Oliver M.J."/>
            <person name="He Y."/>
        </authorList>
    </citation>
    <scope>NUCLEOTIDE SEQUENCE [LARGE SCALE GENOMIC DNA]</scope>
    <source>
        <strain evidence="2">cv. XS01</strain>
    </source>
</reference>
<sequence>MSDVTKQSKGRRDKSRDMVSSFEFGIIKLEVSVEEMHATQEERIGQIEADVSHDDLRGEMQGALNAAVHDLLQQNEALDVTPQNP</sequence>
<proteinExistence type="predicted"/>
<organism evidence="1 2">
    <name type="scientific">Dorcoceras hygrometricum</name>
    <dbReference type="NCBI Taxonomy" id="472368"/>
    <lineage>
        <taxon>Eukaryota</taxon>
        <taxon>Viridiplantae</taxon>
        <taxon>Streptophyta</taxon>
        <taxon>Embryophyta</taxon>
        <taxon>Tracheophyta</taxon>
        <taxon>Spermatophyta</taxon>
        <taxon>Magnoliopsida</taxon>
        <taxon>eudicotyledons</taxon>
        <taxon>Gunneridae</taxon>
        <taxon>Pentapetalae</taxon>
        <taxon>asterids</taxon>
        <taxon>lamiids</taxon>
        <taxon>Lamiales</taxon>
        <taxon>Gesneriaceae</taxon>
        <taxon>Didymocarpoideae</taxon>
        <taxon>Trichosporeae</taxon>
        <taxon>Loxocarpinae</taxon>
        <taxon>Dorcoceras</taxon>
    </lineage>
</organism>
<dbReference type="EMBL" id="KQ998140">
    <property type="protein sequence ID" value="KZV43299.1"/>
    <property type="molecule type" value="Genomic_DNA"/>
</dbReference>
<dbReference type="AlphaFoldDB" id="A0A2Z7C9R3"/>